<dbReference type="CDD" id="cd06170">
    <property type="entry name" value="LuxR_C_like"/>
    <property type="match status" value="1"/>
</dbReference>
<dbReference type="PROSITE" id="PS50043">
    <property type="entry name" value="HTH_LUXR_2"/>
    <property type="match status" value="1"/>
</dbReference>
<evidence type="ECO:0000313" key="6">
    <source>
        <dbReference type="Proteomes" id="UP000622638"/>
    </source>
</evidence>
<protein>
    <submittedName>
        <fullName evidence="5">LuxR family transcriptional regulator</fullName>
    </submittedName>
</protein>
<gene>
    <name evidence="5" type="primary">solR</name>
    <name evidence="5" type="ORF">GCM10011572_22310</name>
</gene>
<dbReference type="InterPro" id="IPR005143">
    <property type="entry name" value="TF_LuxR_autoind-bd_dom"/>
</dbReference>
<dbReference type="Pfam" id="PF00196">
    <property type="entry name" value="GerE"/>
    <property type="match status" value="1"/>
</dbReference>
<dbReference type="InterPro" id="IPR036693">
    <property type="entry name" value="TF_LuxR_autoind-bd_dom_sf"/>
</dbReference>
<dbReference type="PANTHER" id="PTHR44688:SF16">
    <property type="entry name" value="DNA-BINDING TRANSCRIPTIONAL ACTIVATOR DEVR_DOSR"/>
    <property type="match status" value="1"/>
</dbReference>
<dbReference type="Proteomes" id="UP000622638">
    <property type="component" value="Unassembled WGS sequence"/>
</dbReference>
<evidence type="ECO:0000256" key="2">
    <source>
        <dbReference type="ARBA" id="ARBA00023125"/>
    </source>
</evidence>
<dbReference type="Pfam" id="PF03472">
    <property type="entry name" value="Autoind_bind"/>
    <property type="match status" value="1"/>
</dbReference>
<feature type="domain" description="HTH luxR-type" evidence="4">
    <location>
        <begin position="169"/>
        <end position="234"/>
    </location>
</feature>
<keyword evidence="2" id="KW-0238">DNA-binding</keyword>
<evidence type="ECO:0000313" key="5">
    <source>
        <dbReference type="EMBL" id="GGB99894.1"/>
    </source>
</evidence>
<reference evidence="6" key="1">
    <citation type="journal article" date="2019" name="Int. J. Syst. Evol. Microbiol.">
        <title>The Global Catalogue of Microorganisms (GCM) 10K type strain sequencing project: providing services to taxonomists for standard genome sequencing and annotation.</title>
        <authorList>
            <consortium name="The Broad Institute Genomics Platform"/>
            <consortium name="The Broad Institute Genome Sequencing Center for Infectious Disease"/>
            <person name="Wu L."/>
            <person name="Ma J."/>
        </authorList>
    </citation>
    <scope>NUCLEOTIDE SEQUENCE [LARGE SCALE GENOMIC DNA]</scope>
    <source>
        <strain evidence="6">CGMCC 1.15931</strain>
    </source>
</reference>
<dbReference type="SMART" id="SM00421">
    <property type="entry name" value="HTH_LUXR"/>
    <property type="match status" value="1"/>
</dbReference>
<keyword evidence="6" id="KW-1185">Reference proteome</keyword>
<dbReference type="Gene3D" id="3.30.450.80">
    <property type="entry name" value="Transcription factor LuxR-like, autoinducer-binding domain"/>
    <property type="match status" value="1"/>
</dbReference>
<evidence type="ECO:0000256" key="3">
    <source>
        <dbReference type="ARBA" id="ARBA00023163"/>
    </source>
</evidence>
<sequence>MNLTHWQDKQMQGLLTAATEDELFDVLAAAAYDLGFEYCAYGLRMPLPVSNPKMYMKNNYSRHWQDRYARQNYLRIDPTVAHGMQSVLPLVWTDKVFGQCPEFWEDARGHGLRVGWAQSSYDARGVGGLLTLARSHDILGETELREHSLKMSWLVQVAHEGMTRLVSIAAPSHPPLTPREIEVLRWTADGKTSGEVGQIMHISERTVNFHVNNALEKLGAVNKTAGVIKAAMLRLL</sequence>
<proteinExistence type="predicted"/>
<dbReference type="EMBL" id="BMKG01000008">
    <property type="protein sequence ID" value="GGB99894.1"/>
    <property type="molecule type" value="Genomic_DNA"/>
</dbReference>
<evidence type="ECO:0000256" key="1">
    <source>
        <dbReference type="ARBA" id="ARBA00023015"/>
    </source>
</evidence>
<accession>A0ABQ1KI02</accession>
<dbReference type="SUPFAM" id="SSF46894">
    <property type="entry name" value="C-terminal effector domain of the bipartite response regulators"/>
    <property type="match status" value="1"/>
</dbReference>
<dbReference type="InterPro" id="IPR016032">
    <property type="entry name" value="Sig_transdc_resp-reg_C-effctor"/>
</dbReference>
<dbReference type="InterPro" id="IPR036388">
    <property type="entry name" value="WH-like_DNA-bd_sf"/>
</dbReference>
<name>A0ABQ1KI02_9BURK</name>
<keyword evidence="3" id="KW-0804">Transcription</keyword>
<dbReference type="PANTHER" id="PTHR44688">
    <property type="entry name" value="DNA-BINDING TRANSCRIPTIONAL ACTIVATOR DEVR_DOSR"/>
    <property type="match status" value="1"/>
</dbReference>
<dbReference type="PRINTS" id="PR00038">
    <property type="entry name" value="HTHLUXR"/>
</dbReference>
<comment type="caution">
    <text evidence="5">The sequence shown here is derived from an EMBL/GenBank/DDBJ whole genome shotgun (WGS) entry which is preliminary data.</text>
</comment>
<dbReference type="InterPro" id="IPR000792">
    <property type="entry name" value="Tscrpt_reg_LuxR_C"/>
</dbReference>
<evidence type="ECO:0000259" key="4">
    <source>
        <dbReference type="PROSITE" id="PS50043"/>
    </source>
</evidence>
<organism evidence="5 6">
    <name type="scientific">Pseudoduganella buxea</name>
    <dbReference type="NCBI Taxonomy" id="1949069"/>
    <lineage>
        <taxon>Bacteria</taxon>
        <taxon>Pseudomonadati</taxon>
        <taxon>Pseudomonadota</taxon>
        <taxon>Betaproteobacteria</taxon>
        <taxon>Burkholderiales</taxon>
        <taxon>Oxalobacteraceae</taxon>
        <taxon>Telluria group</taxon>
        <taxon>Pseudoduganella</taxon>
    </lineage>
</organism>
<dbReference type="Gene3D" id="1.10.10.10">
    <property type="entry name" value="Winged helix-like DNA-binding domain superfamily/Winged helix DNA-binding domain"/>
    <property type="match status" value="1"/>
</dbReference>
<dbReference type="PROSITE" id="PS00622">
    <property type="entry name" value="HTH_LUXR_1"/>
    <property type="match status" value="1"/>
</dbReference>
<dbReference type="SUPFAM" id="SSF75516">
    <property type="entry name" value="Pheromone-binding domain of LuxR-like quorum-sensing transcription factors"/>
    <property type="match status" value="1"/>
</dbReference>
<keyword evidence="1" id="KW-0805">Transcription regulation</keyword>